<evidence type="ECO:0000313" key="2">
    <source>
        <dbReference type="EMBL" id="OAP54123.1"/>
    </source>
</evidence>
<dbReference type="OrthoDB" id="2441642at2759"/>
<proteinExistence type="predicted"/>
<gene>
    <name evidence="2" type="ORF">AYL99_11658</name>
</gene>
<name>A0A178Z4K5_9EURO</name>
<protein>
    <submittedName>
        <fullName evidence="2">Uncharacterized protein</fullName>
    </submittedName>
</protein>
<dbReference type="AlphaFoldDB" id="A0A178Z4K5"/>
<dbReference type="STRING" id="1367422.A0A178Z4K5"/>
<accession>A0A178Z4K5</accession>
<keyword evidence="3" id="KW-1185">Reference proteome</keyword>
<feature type="region of interest" description="Disordered" evidence="1">
    <location>
        <begin position="1"/>
        <end position="44"/>
    </location>
</feature>
<feature type="compositionally biased region" description="Polar residues" evidence="1">
    <location>
        <begin position="25"/>
        <end position="34"/>
    </location>
</feature>
<evidence type="ECO:0000313" key="3">
    <source>
        <dbReference type="Proteomes" id="UP000078343"/>
    </source>
</evidence>
<sequence length="197" mass="21431">MTVGSSSMKDHARHKAKHNPFWVSTPPSTLVQSHNPHDSDQPGPLRRLFLSEYPGARSPINGSLSAYKTAHSYTPGAEWIEKRAEVKIYPGRSGQLFAYRRDGGQYRVLKVVCAGLMTVSGKPFRTSKLSSNSGTKASLPVRQPHTMSVANVTQTHEERRQAALTARIAALKGGVLQTLKHVVGIVTNYAGGDAHYG</sequence>
<dbReference type="GeneID" id="30015826"/>
<dbReference type="Proteomes" id="UP000078343">
    <property type="component" value="Unassembled WGS sequence"/>
</dbReference>
<organism evidence="2 3">
    <name type="scientific">Fonsecaea erecta</name>
    <dbReference type="NCBI Taxonomy" id="1367422"/>
    <lineage>
        <taxon>Eukaryota</taxon>
        <taxon>Fungi</taxon>
        <taxon>Dikarya</taxon>
        <taxon>Ascomycota</taxon>
        <taxon>Pezizomycotina</taxon>
        <taxon>Eurotiomycetes</taxon>
        <taxon>Chaetothyriomycetidae</taxon>
        <taxon>Chaetothyriales</taxon>
        <taxon>Herpotrichiellaceae</taxon>
        <taxon>Fonsecaea</taxon>
    </lineage>
</organism>
<comment type="caution">
    <text evidence="2">The sequence shown here is derived from an EMBL/GenBank/DDBJ whole genome shotgun (WGS) entry which is preliminary data.</text>
</comment>
<dbReference type="RefSeq" id="XP_018687490.1">
    <property type="nucleotide sequence ID" value="XM_018843163.1"/>
</dbReference>
<evidence type="ECO:0000256" key="1">
    <source>
        <dbReference type="SAM" id="MobiDB-lite"/>
    </source>
</evidence>
<dbReference type="EMBL" id="LVYI01000015">
    <property type="protein sequence ID" value="OAP54123.1"/>
    <property type="molecule type" value="Genomic_DNA"/>
</dbReference>
<reference evidence="2 3" key="1">
    <citation type="submission" date="2016-04" db="EMBL/GenBank/DDBJ databases">
        <title>Draft genome of Fonsecaea erecta CBS 125763.</title>
        <authorList>
            <person name="Weiss V.A."/>
            <person name="Vicente V.A."/>
            <person name="Raittz R.T."/>
            <person name="Moreno L.F."/>
            <person name="De Souza E.M."/>
            <person name="Pedrosa F.O."/>
            <person name="Steffens M.B."/>
            <person name="Faoro H."/>
            <person name="Tadra-Sfeir M.Z."/>
            <person name="Najafzadeh M.J."/>
            <person name="Felipe M.S."/>
            <person name="Teixeira M."/>
            <person name="Sun J."/>
            <person name="Xi L."/>
            <person name="Gomes R."/>
            <person name="De Azevedo C.M."/>
            <person name="Salgado C.G."/>
            <person name="Da Silva M.B."/>
            <person name="Nascimento M.F."/>
            <person name="Queiroz-Telles F."/>
            <person name="Attili D.S."/>
            <person name="Gorbushina A."/>
        </authorList>
    </citation>
    <scope>NUCLEOTIDE SEQUENCE [LARGE SCALE GENOMIC DNA]</scope>
    <source>
        <strain evidence="2 3">CBS 125763</strain>
    </source>
</reference>